<proteinExistence type="predicted"/>
<organism evidence="2 3">
    <name type="scientific">Deinococcus xinjiangensis</name>
    <dbReference type="NCBI Taxonomy" id="457454"/>
    <lineage>
        <taxon>Bacteria</taxon>
        <taxon>Thermotogati</taxon>
        <taxon>Deinococcota</taxon>
        <taxon>Deinococci</taxon>
        <taxon>Deinococcales</taxon>
        <taxon>Deinococcaceae</taxon>
        <taxon>Deinococcus</taxon>
    </lineage>
</organism>
<name>A0ABP9VEF1_9DEIO</name>
<dbReference type="EMBL" id="BAABRN010000056">
    <property type="protein sequence ID" value="GAA5503597.1"/>
    <property type="molecule type" value="Genomic_DNA"/>
</dbReference>
<feature type="region of interest" description="Disordered" evidence="1">
    <location>
        <begin position="1"/>
        <end position="21"/>
    </location>
</feature>
<comment type="caution">
    <text evidence="2">The sequence shown here is derived from an EMBL/GenBank/DDBJ whole genome shotgun (WGS) entry which is preliminary data.</text>
</comment>
<keyword evidence="3" id="KW-1185">Reference proteome</keyword>
<reference evidence="2 3" key="1">
    <citation type="submission" date="2024-02" db="EMBL/GenBank/DDBJ databases">
        <title>Deinococcus xinjiangensis NBRC 107630.</title>
        <authorList>
            <person name="Ichikawa N."/>
            <person name="Katano-Makiyama Y."/>
            <person name="Hidaka K."/>
        </authorList>
    </citation>
    <scope>NUCLEOTIDE SEQUENCE [LARGE SCALE GENOMIC DNA]</scope>
    <source>
        <strain evidence="2 3">NBRC 107630</strain>
    </source>
</reference>
<accession>A0ABP9VEF1</accession>
<dbReference type="Proteomes" id="UP001458946">
    <property type="component" value="Unassembled WGS sequence"/>
</dbReference>
<evidence type="ECO:0000313" key="3">
    <source>
        <dbReference type="Proteomes" id="UP001458946"/>
    </source>
</evidence>
<sequence>MPTLTETYGHLGQGRDTGSVLDGDVNRRFGQVLPPMPLARSVTTLADTVASSRNIPRY</sequence>
<gene>
    <name evidence="2" type="ORF">Dxin01_03356</name>
</gene>
<protein>
    <submittedName>
        <fullName evidence="2">Uncharacterized protein</fullName>
    </submittedName>
</protein>
<evidence type="ECO:0000256" key="1">
    <source>
        <dbReference type="SAM" id="MobiDB-lite"/>
    </source>
</evidence>
<evidence type="ECO:0000313" key="2">
    <source>
        <dbReference type="EMBL" id="GAA5503597.1"/>
    </source>
</evidence>